<protein>
    <submittedName>
        <fullName evidence="3">Uncharacterized protein</fullName>
    </submittedName>
</protein>
<keyword evidence="4" id="KW-1185">Reference proteome</keyword>
<accession>A0AAD2D7K3</accession>
<proteinExistence type="predicted"/>
<dbReference type="EMBL" id="CAMPGE010026086">
    <property type="protein sequence ID" value="CAI2383782.1"/>
    <property type="molecule type" value="Genomic_DNA"/>
</dbReference>
<feature type="compositionally biased region" description="Basic and acidic residues" evidence="2">
    <location>
        <begin position="739"/>
        <end position="750"/>
    </location>
</feature>
<dbReference type="Proteomes" id="UP001295684">
    <property type="component" value="Unassembled WGS sequence"/>
</dbReference>
<gene>
    <name evidence="3" type="ORF">ECRASSUSDP1_LOCUS25294</name>
</gene>
<evidence type="ECO:0000256" key="2">
    <source>
        <dbReference type="SAM" id="MobiDB-lite"/>
    </source>
</evidence>
<name>A0AAD2D7K3_EUPCR</name>
<feature type="region of interest" description="Disordered" evidence="2">
    <location>
        <begin position="648"/>
        <end position="750"/>
    </location>
</feature>
<comment type="caution">
    <text evidence="3">The sequence shown here is derived from an EMBL/GenBank/DDBJ whole genome shotgun (WGS) entry which is preliminary data.</text>
</comment>
<evidence type="ECO:0000313" key="4">
    <source>
        <dbReference type="Proteomes" id="UP001295684"/>
    </source>
</evidence>
<reference evidence="3" key="1">
    <citation type="submission" date="2023-07" db="EMBL/GenBank/DDBJ databases">
        <authorList>
            <consortium name="AG Swart"/>
            <person name="Singh M."/>
            <person name="Singh A."/>
            <person name="Seah K."/>
            <person name="Emmerich C."/>
        </authorList>
    </citation>
    <scope>NUCLEOTIDE SEQUENCE</scope>
    <source>
        <strain evidence="3">DP1</strain>
    </source>
</reference>
<evidence type="ECO:0000313" key="3">
    <source>
        <dbReference type="EMBL" id="CAI2383782.1"/>
    </source>
</evidence>
<sequence length="750" mass="85711">MLFTVYFATGEIIEPVDLQQAEEVIQNNTNKLIGILFVDPTRVDLAIGESNGQQESTISSLFTSIRGMFSSREGRTIYDFAHEISEDMTLLEIDTSGPEYHTLHELFEVENIPYLVLVYCNEIQFRGIPSRKNSKEIENIIASFGTSSGIDRYCSEGHMKAISSQGENQAISESSAVNSTINEIISAGRTPQYASSARTDPFYFGDNEAVYESRYYTNPMNGGLISNSQRYPKMVTNLSPVRPRLEVKPPQERISVVDTVTYYDDYSNRNIVRAPPTEITNVNIEETSAPIELEAPEEIFEEPLGFVVEQAQPWLVQEKVVELECDEVEAEEIAPPEEEPDVFHEIEIVEEPLETKQLEFNHVEPVVVQQVEVVHKPEVVVYEPPERTVVTPAYIEQKEPDKIVPVRVPQLIVNKIKPVSVPQKEPIIEKPEPENIQKGGTNLKVKQDQNTSSQSEMIQKIIENRVEIHDQPIIEVIEQPIVEFVERPPIYLNQYPQGYAVNQDPKLYYQNQNIQSERKDISTEAEILSKMMRGQRTSIPKPSINFQPPENVEVREKFEKVLEDEQSIVERINTLYEEDKALQAKMKQSEKEIQKSESQYNRAKRDIDRTIQESEKRMGILEKKLSELYIARDMALKARETLYQPCSQCKTDDAPPDGKIVRKHQKVPRRVMPSDQSNFHDFYESSLHQQKEGGNSPPMDKKEQRQVPQESMTRNMFGPQKIILPPNLQPKAEQGGDGQTKDEASPELSK</sequence>
<keyword evidence="1" id="KW-0175">Coiled coil</keyword>
<feature type="coiled-coil region" evidence="1">
    <location>
        <begin position="572"/>
        <end position="624"/>
    </location>
</feature>
<organism evidence="3 4">
    <name type="scientific">Euplotes crassus</name>
    <dbReference type="NCBI Taxonomy" id="5936"/>
    <lineage>
        <taxon>Eukaryota</taxon>
        <taxon>Sar</taxon>
        <taxon>Alveolata</taxon>
        <taxon>Ciliophora</taxon>
        <taxon>Intramacronucleata</taxon>
        <taxon>Spirotrichea</taxon>
        <taxon>Hypotrichia</taxon>
        <taxon>Euplotida</taxon>
        <taxon>Euplotidae</taxon>
        <taxon>Moneuplotes</taxon>
    </lineage>
</organism>
<evidence type="ECO:0000256" key="1">
    <source>
        <dbReference type="SAM" id="Coils"/>
    </source>
</evidence>
<dbReference type="AlphaFoldDB" id="A0AAD2D7K3"/>